<geneLocation type="plasmid" evidence="1 2">
    <name>p6</name>
</geneLocation>
<sequence length="317" mass="35690">MSKANHIPYSWAEIEEQVREAILCQLSILQCLGPRSDELGRLYLGIDPDLLELTGEDHTEEDRQKTLRSIDLTRHHLHYLARSAYNYAYQLEGWEAAGSGDHHEIVCAVLSGFPQTDMHGNPSPLSSENDFPLRRMFDTFVARWKLYADELDDGLSTRELALLSNMTVPAVRTSLSKEGFKLDMPGVRLEGGRREDAINKDDALLWLSRRRSFTPTGERRAEEPAEVIARLFGIPEYAFDHALRQSMIALRTDAATLAHEIDASAPWLEALSKGGIVEIDVPALRRLARKLRLSEPDVVARAVQHLIRLEVGKATDT</sequence>
<organism evidence="1 2">
    <name type="scientific">Gemmobacter fulvus</name>
    <dbReference type="NCBI Taxonomy" id="2840474"/>
    <lineage>
        <taxon>Bacteria</taxon>
        <taxon>Pseudomonadati</taxon>
        <taxon>Pseudomonadota</taxon>
        <taxon>Alphaproteobacteria</taxon>
        <taxon>Rhodobacterales</taxon>
        <taxon>Paracoccaceae</taxon>
        <taxon>Gemmobacter</taxon>
    </lineage>
</organism>
<evidence type="ECO:0000313" key="1">
    <source>
        <dbReference type="EMBL" id="QWK93262.1"/>
    </source>
</evidence>
<name>A0A975S402_9RHOB</name>
<evidence type="ECO:0000313" key="2">
    <source>
        <dbReference type="Proteomes" id="UP000679352"/>
    </source>
</evidence>
<keyword evidence="1" id="KW-0614">Plasmid</keyword>
<gene>
    <name evidence="1" type="ORF">KM031_22385</name>
</gene>
<keyword evidence="2" id="KW-1185">Reference proteome</keyword>
<dbReference type="AlphaFoldDB" id="A0A975S402"/>
<reference evidence="1" key="1">
    <citation type="submission" date="2021-06" db="EMBL/GenBank/DDBJ databases">
        <authorList>
            <person name="Lee C.-S."/>
            <person name="Jin L."/>
        </authorList>
    </citation>
    <scope>NUCLEOTIDE SEQUENCE</scope>
    <source>
        <strain evidence="1">Con5</strain>
        <plasmid evidence="1">p6</plasmid>
    </source>
</reference>
<dbReference type="EMBL" id="CP076367">
    <property type="protein sequence ID" value="QWK93262.1"/>
    <property type="molecule type" value="Genomic_DNA"/>
</dbReference>
<protein>
    <submittedName>
        <fullName evidence="1">Uncharacterized protein</fullName>
    </submittedName>
</protein>
<accession>A0A975S402</accession>
<dbReference type="RefSeq" id="WP_215507569.1">
    <property type="nucleotide sequence ID" value="NZ_CP076367.1"/>
</dbReference>
<dbReference type="Proteomes" id="UP000679352">
    <property type="component" value="Plasmid p6"/>
</dbReference>
<dbReference type="KEGG" id="gfu:KM031_22385"/>
<proteinExistence type="predicted"/>